<keyword evidence="3 5" id="KW-0346">Stress response</keyword>
<dbReference type="InterPro" id="IPR036390">
    <property type="entry name" value="WH_DNA-bd_sf"/>
</dbReference>
<keyword evidence="2 5" id="KW-0805">Transcription regulation</keyword>
<reference evidence="7 8" key="1">
    <citation type="submission" date="2023-10" db="EMBL/GenBank/DDBJ databases">
        <title>Sorlinia euscelidii gen. nov., sp. nov., an acetic acid bacteria isolated from the gut of Euscelidius variegatus emitter.</title>
        <authorList>
            <person name="Michoud G."/>
            <person name="Marasco R."/>
            <person name="Seferji K."/>
            <person name="Gonella E."/>
            <person name="Garuglieri E."/>
            <person name="Alma A."/>
            <person name="Mapelli F."/>
            <person name="Borin S."/>
            <person name="Daffonchio D."/>
            <person name="Crotti E."/>
        </authorList>
    </citation>
    <scope>NUCLEOTIDE SEQUENCE [LARGE SCALE GENOMIC DNA]</scope>
    <source>
        <strain evidence="7 8">EV16P</strain>
    </source>
</reference>
<evidence type="ECO:0000256" key="4">
    <source>
        <dbReference type="ARBA" id="ARBA00023163"/>
    </source>
</evidence>
<dbReference type="InterPro" id="IPR036388">
    <property type="entry name" value="WH-like_DNA-bd_sf"/>
</dbReference>
<evidence type="ECO:0000256" key="5">
    <source>
        <dbReference type="HAMAP-Rule" id="MF_00081"/>
    </source>
</evidence>
<dbReference type="SUPFAM" id="SSF55781">
    <property type="entry name" value="GAF domain-like"/>
    <property type="match status" value="1"/>
</dbReference>
<keyword evidence="8" id="KW-1185">Reference proteome</keyword>
<dbReference type="Proteomes" id="UP001312908">
    <property type="component" value="Unassembled WGS sequence"/>
</dbReference>
<evidence type="ECO:0000313" key="7">
    <source>
        <dbReference type="EMBL" id="MEE8657858.1"/>
    </source>
</evidence>
<dbReference type="Pfam" id="PF01628">
    <property type="entry name" value="HrcA"/>
    <property type="match status" value="1"/>
</dbReference>
<dbReference type="PANTHER" id="PTHR34824:SF1">
    <property type="entry name" value="HEAT-INDUCIBLE TRANSCRIPTION REPRESSOR HRCA"/>
    <property type="match status" value="1"/>
</dbReference>
<feature type="domain" description="Heat-inducible transcription repressor HrcA C-terminal" evidence="6">
    <location>
        <begin position="114"/>
        <end position="333"/>
    </location>
</feature>
<dbReference type="EMBL" id="JAWJZY010000001">
    <property type="protein sequence ID" value="MEE8657858.1"/>
    <property type="molecule type" value="Genomic_DNA"/>
</dbReference>
<dbReference type="PANTHER" id="PTHR34824">
    <property type="entry name" value="HEAT-INDUCIBLE TRANSCRIPTION REPRESSOR HRCA"/>
    <property type="match status" value="1"/>
</dbReference>
<dbReference type="InterPro" id="IPR023120">
    <property type="entry name" value="WHTH_transcript_rep_HrcA_IDD"/>
</dbReference>
<proteinExistence type="inferred from homology"/>
<dbReference type="Gene3D" id="3.30.450.40">
    <property type="match status" value="1"/>
</dbReference>
<keyword evidence="1 5" id="KW-0678">Repressor</keyword>
<evidence type="ECO:0000256" key="3">
    <source>
        <dbReference type="ARBA" id="ARBA00023016"/>
    </source>
</evidence>
<comment type="function">
    <text evidence="5">Negative regulator of class I heat shock genes (grpE-dnaK-dnaJ and groELS operons). Prevents heat-shock induction of these operons.</text>
</comment>
<evidence type="ECO:0000256" key="2">
    <source>
        <dbReference type="ARBA" id="ARBA00023015"/>
    </source>
</evidence>
<sequence length="348" mass="37722">MMAGTDYLARMDGRSAQVLKEIVEQYLQSGDPVGSRTLSQKLTPSLSPATIRNVMAELTRAGLLFSPHISAGRVPTEKGVKLFVDGLLEFGRLTENEQRIIAARLSLEGRSYNDLMADASSLLAGLSKAAAVVLAPKNDAAIRHIEFVAYGPSRVLVILVGADGQVENRIVETPPDIPASALTEASKYLNARLGDVTIGGLRQRVKNEMRECRQELDQLAAQVIEAGLAYWDEGHGTLHLRGQATLLDDINEMAHLSSIRRLFETLETQEMMLKLLHSAQDSDGVRIYVGAESELFDLSGVSMVVAPARSKDNRIVGAIGVIGPTRLNYGRVVPVVDYTAKILGHILG</sequence>
<protein>
    <recommendedName>
        <fullName evidence="5">Heat-inducible transcription repressor HrcA</fullName>
    </recommendedName>
</protein>
<comment type="caution">
    <text evidence="7">The sequence shown here is derived from an EMBL/GenBank/DDBJ whole genome shotgun (WGS) entry which is preliminary data.</text>
</comment>
<keyword evidence="4 5" id="KW-0804">Transcription</keyword>
<dbReference type="InterPro" id="IPR029016">
    <property type="entry name" value="GAF-like_dom_sf"/>
</dbReference>
<dbReference type="SUPFAM" id="SSF46785">
    <property type="entry name" value="Winged helix' DNA-binding domain"/>
    <property type="match status" value="1"/>
</dbReference>
<evidence type="ECO:0000259" key="6">
    <source>
        <dbReference type="Pfam" id="PF01628"/>
    </source>
</evidence>
<dbReference type="Gene3D" id="1.10.10.10">
    <property type="entry name" value="Winged helix-like DNA-binding domain superfamily/Winged helix DNA-binding domain"/>
    <property type="match status" value="1"/>
</dbReference>
<dbReference type="PIRSF" id="PIRSF005485">
    <property type="entry name" value="HrcA"/>
    <property type="match status" value="1"/>
</dbReference>
<gene>
    <name evidence="5 7" type="primary">hrcA</name>
    <name evidence="7" type="ORF">DOFOFD_02360</name>
</gene>
<dbReference type="InterPro" id="IPR021153">
    <property type="entry name" value="HrcA_C"/>
</dbReference>
<evidence type="ECO:0000256" key="1">
    <source>
        <dbReference type="ARBA" id="ARBA00022491"/>
    </source>
</evidence>
<name>A0ABU7TZP0_9PROT</name>
<comment type="similarity">
    <text evidence="5">Belongs to the HrcA family.</text>
</comment>
<organism evidence="7 8">
    <name type="scientific">Sorlinia euscelidii</name>
    <dbReference type="NCBI Taxonomy" id="3081148"/>
    <lineage>
        <taxon>Bacteria</taxon>
        <taxon>Pseudomonadati</taxon>
        <taxon>Pseudomonadota</taxon>
        <taxon>Alphaproteobacteria</taxon>
        <taxon>Acetobacterales</taxon>
        <taxon>Acetobacteraceae</taxon>
        <taxon>Sorlinia</taxon>
    </lineage>
</organism>
<dbReference type="NCBIfam" id="TIGR00331">
    <property type="entry name" value="hrcA"/>
    <property type="match status" value="1"/>
</dbReference>
<accession>A0ABU7TZP0</accession>
<dbReference type="InterPro" id="IPR002571">
    <property type="entry name" value="HrcA"/>
</dbReference>
<dbReference type="Gene3D" id="3.30.390.60">
    <property type="entry name" value="Heat-inducible transcription repressor hrca homolog, domain 3"/>
    <property type="match status" value="1"/>
</dbReference>
<dbReference type="HAMAP" id="MF_00081">
    <property type="entry name" value="HrcA"/>
    <property type="match status" value="1"/>
</dbReference>
<evidence type="ECO:0000313" key="8">
    <source>
        <dbReference type="Proteomes" id="UP001312908"/>
    </source>
</evidence>